<evidence type="ECO:0000313" key="8">
    <source>
        <dbReference type="Proteomes" id="UP001197093"/>
    </source>
</evidence>
<gene>
    <name evidence="7" type="ORF">NEMBOFW57_003049</name>
</gene>
<comment type="caution">
    <text evidence="7">The sequence shown here is derived from an EMBL/GenBank/DDBJ whole genome shotgun (WGS) entry which is preliminary data.</text>
</comment>
<keyword evidence="2" id="KW-0378">Hydrolase</keyword>
<dbReference type="InterPro" id="IPR029056">
    <property type="entry name" value="Ribokinase-like"/>
</dbReference>
<dbReference type="InterPro" id="IPR011611">
    <property type="entry name" value="PfkB_dom"/>
</dbReference>
<accession>A0AAD4F591</accession>
<dbReference type="InterPro" id="IPR022830">
    <property type="entry name" value="Indigdn_synthA-like"/>
</dbReference>
<protein>
    <recommendedName>
        <fullName evidence="6">Carbohydrate kinase PfkB domain-containing protein</fullName>
    </recommendedName>
</protein>
<dbReference type="SUPFAM" id="SSF110581">
    <property type="entry name" value="Indigoidine synthase A-like"/>
    <property type="match status" value="1"/>
</dbReference>
<keyword evidence="5" id="KW-0326">Glycosidase</keyword>
<dbReference type="EMBL" id="JAHCVI010000001">
    <property type="protein sequence ID" value="KAG7293004.1"/>
    <property type="molecule type" value="Genomic_DNA"/>
</dbReference>
<organism evidence="7 8">
    <name type="scientific">Staphylotrichum longicolle</name>
    <dbReference type="NCBI Taxonomy" id="669026"/>
    <lineage>
        <taxon>Eukaryota</taxon>
        <taxon>Fungi</taxon>
        <taxon>Dikarya</taxon>
        <taxon>Ascomycota</taxon>
        <taxon>Pezizomycotina</taxon>
        <taxon>Sordariomycetes</taxon>
        <taxon>Sordariomycetidae</taxon>
        <taxon>Sordariales</taxon>
        <taxon>Chaetomiaceae</taxon>
        <taxon>Staphylotrichum</taxon>
    </lineage>
</organism>
<keyword evidence="8" id="KW-1185">Reference proteome</keyword>
<dbReference type="GO" id="GO:0004730">
    <property type="term" value="F:pseudouridylate synthase activity"/>
    <property type="evidence" value="ECO:0007669"/>
    <property type="project" value="InterPro"/>
</dbReference>
<dbReference type="SUPFAM" id="SSF53613">
    <property type="entry name" value="Ribokinase-like"/>
    <property type="match status" value="1"/>
</dbReference>
<feature type="domain" description="Carbohydrate kinase PfkB" evidence="6">
    <location>
        <begin position="436"/>
        <end position="586"/>
    </location>
</feature>
<keyword evidence="4" id="KW-0456">Lyase</keyword>
<dbReference type="Gene3D" id="3.40.1790.10">
    <property type="entry name" value="Indigoidine synthase domain"/>
    <property type="match status" value="1"/>
</dbReference>
<dbReference type="PANTHER" id="PTHR42909">
    <property type="entry name" value="ZGC:136858"/>
    <property type="match status" value="1"/>
</dbReference>
<dbReference type="Gene3D" id="3.40.1190.20">
    <property type="match status" value="1"/>
</dbReference>
<evidence type="ECO:0000256" key="1">
    <source>
        <dbReference type="ARBA" id="ARBA00022723"/>
    </source>
</evidence>
<dbReference type="Pfam" id="PF04227">
    <property type="entry name" value="Indigoidine_A"/>
    <property type="match status" value="1"/>
</dbReference>
<dbReference type="AlphaFoldDB" id="A0AAD4F591"/>
<evidence type="ECO:0000256" key="3">
    <source>
        <dbReference type="ARBA" id="ARBA00023211"/>
    </source>
</evidence>
<feature type="domain" description="Carbohydrate kinase PfkB" evidence="6">
    <location>
        <begin position="751"/>
        <end position="802"/>
    </location>
</feature>
<evidence type="ECO:0000256" key="2">
    <source>
        <dbReference type="ARBA" id="ARBA00022801"/>
    </source>
</evidence>
<evidence type="ECO:0000313" key="7">
    <source>
        <dbReference type="EMBL" id="KAG7293004.1"/>
    </source>
</evidence>
<dbReference type="GO" id="GO:0046872">
    <property type="term" value="F:metal ion binding"/>
    <property type="evidence" value="ECO:0007669"/>
    <property type="project" value="UniProtKB-KW"/>
</dbReference>
<evidence type="ECO:0000256" key="5">
    <source>
        <dbReference type="ARBA" id="ARBA00023295"/>
    </source>
</evidence>
<sequence length="821" mass="87724">MPTVRLSRVPALTPKHLLRLRLRLRTPHPRHYSSTTPHPLHPLLKISPEVTDALATNTPVIALESTIYTHGALAPDLPAHLESIARAHGAVPAVCGILAGVPTVGLTPAEIDRMVAEGAKKASRRDLAYLAAKGAVLGEAAAPHGGTTISGTMVLARLAGIRVFGTGGLGGVHRGGERTMDVSADLTELGRTRVAVVSSGCKGFLDIGRTLEFLETQGAFVATFAEGREKVDFPAFWARESGVPSPSVLRDEREAAAVILAQERLGVESGLLFANPIPEEFAIPRAEMEKVLETAVREADEKGFSGSANTPYILKRIRELTDGRSVPANLALVESNVARAAKVAVELAKLMDSSTVTPTVVKTTVTTKTTSWPGVDMAGQPSSTVQVQSQVETDAKQDSHPVDVLVAGAVALDLNCDYAGGVTSGHGKTVSPALHTSNPATINQSVGGVGHNIALAAHRVSEDGKVRLCSMVGDDIAGSTILSALQTSGLDTSSIRQLGHEYPSTRTAQYVAVNDAHKNLVMAMADMAIFSAHSFPAYWNSAVAASKPKWLAVDANWAEHDIQTWIHAARNHGAKVAFEPVSVEKSQRLFPALHHKKHTHTHSHSHSHTHTSITDRLSVFPRASVDLCTPNQHELLAMYEAAKRHGYLEHDLPWFEVIDAFGIMRGARERFVSIASADVADAGIPVQAVNLLPYIPTIITKLGANGALLTTVLGRDDPRLRDPEEARYVVSRSMNDHPHVGGVYMRLFPAVERVKDVVSVNGIGDTFMGVLVAGLAMGGKVERLIDVAQRAAVLTLRSKEAVSEEVRTLKGALRKAVEESR</sequence>
<dbReference type="Pfam" id="PF00294">
    <property type="entry name" value="PfkB"/>
    <property type="match status" value="2"/>
</dbReference>
<reference evidence="7" key="1">
    <citation type="submission" date="2023-02" db="EMBL/GenBank/DDBJ databases">
        <authorList>
            <person name="Palmer J.M."/>
        </authorList>
    </citation>
    <scope>NUCLEOTIDE SEQUENCE</scope>
    <source>
        <strain evidence="7">FW57</strain>
    </source>
</reference>
<dbReference type="GO" id="GO:0016798">
    <property type="term" value="F:hydrolase activity, acting on glycosyl bonds"/>
    <property type="evidence" value="ECO:0007669"/>
    <property type="project" value="UniProtKB-KW"/>
</dbReference>
<dbReference type="InterPro" id="IPR007342">
    <property type="entry name" value="PsuG"/>
</dbReference>
<proteinExistence type="predicted"/>
<name>A0AAD4F591_9PEZI</name>
<keyword evidence="1" id="KW-0479">Metal-binding</keyword>
<dbReference type="PANTHER" id="PTHR42909:SF1">
    <property type="entry name" value="CARBOHYDRATE KINASE PFKB DOMAIN-CONTAINING PROTEIN"/>
    <property type="match status" value="1"/>
</dbReference>
<dbReference type="Proteomes" id="UP001197093">
    <property type="component" value="Unassembled WGS sequence"/>
</dbReference>
<keyword evidence="3" id="KW-0464">Manganese</keyword>
<evidence type="ECO:0000259" key="6">
    <source>
        <dbReference type="Pfam" id="PF00294"/>
    </source>
</evidence>
<dbReference type="CDD" id="cd01941">
    <property type="entry name" value="YeiC_kinase_like"/>
    <property type="match status" value="1"/>
</dbReference>
<evidence type="ECO:0000256" key="4">
    <source>
        <dbReference type="ARBA" id="ARBA00023239"/>
    </source>
</evidence>
<dbReference type="GO" id="GO:0005737">
    <property type="term" value="C:cytoplasm"/>
    <property type="evidence" value="ECO:0007669"/>
    <property type="project" value="TreeGrafter"/>
</dbReference>